<evidence type="ECO:0000259" key="3">
    <source>
        <dbReference type="Pfam" id="PF20726"/>
    </source>
</evidence>
<dbReference type="InterPro" id="IPR002532">
    <property type="entry name" value="Hanta_Gc_N"/>
</dbReference>
<keyword evidence="1" id="KW-0472">Membrane</keyword>
<keyword evidence="1" id="KW-0812">Transmembrane</keyword>
<dbReference type="Pfam" id="PF01561">
    <property type="entry name" value="Hanta_Gc_N"/>
    <property type="match status" value="1"/>
</dbReference>
<feature type="domain" description="Structural glycoprotein Gn nairovirus" evidence="3">
    <location>
        <begin position="279"/>
        <end position="383"/>
    </location>
</feature>
<keyword evidence="1" id="KW-1133">Transmembrane helix</keyword>
<feature type="transmembrane region" description="Helical" evidence="1">
    <location>
        <begin position="427"/>
        <end position="448"/>
    </location>
</feature>
<evidence type="ECO:0000256" key="1">
    <source>
        <dbReference type="SAM" id="Phobius"/>
    </source>
</evidence>
<name>A0AAT9JH08_9VIRU</name>
<dbReference type="GO" id="GO:0044423">
    <property type="term" value="C:virion component"/>
    <property type="evidence" value="ECO:0007669"/>
    <property type="project" value="InterPro"/>
</dbReference>
<feature type="transmembrane region" description="Helical" evidence="1">
    <location>
        <begin position="987"/>
        <end position="1007"/>
    </location>
</feature>
<organism evidence="4">
    <name type="scientific">Neotermes castaneus bunya-like virus 1</name>
    <dbReference type="NCBI Taxonomy" id="3133466"/>
    <lineage>
        <taxon>Viruses</taxon>
        <taxon>Riboviria</taxon>
        <taxon>Orthornavirae</taxon>
        <taxon>Negarnaviricota</taxon>
        <taxon>Polyploviricotina</taxon>
        <taxon>Ellioviricetes</taxon>
        <taxon>Bunyavirales</taxon>
    </lineage>
</organism>
<dbReference type="InterPro" id="IPR048801">
    <property type="entry name" value="Gn_nairovirus"/>
</dbReference>
<evidence type="ECO:0000313" key="4">
    <source>
        <dbReference type="EMBL" id="DBA56513.1"/>
    </source>
</evidence>
<protein>
    <submittedName>
        <fullName evidence="4">Glycoprotein</fullName>
    </submittedName>
</protein>
<dbReference type="Pfam" id="PF20726">
    <property type="entry name" value="Nairovirus_Gn"/>
    <property type="match status" value="1"/>
</dbReference>
<dbReference type="EMBL" id="BK067067">
    <property type="protein sequence ID" value="DBA56513.1"/>
    <property type="molecule type" value="Genomic_RNA"/>
</dbReference>
<feature type="domain" description="Hantavirus glycoprotein Gc N-terminal" evidence="2">
    <location>
        <begin position="579"/>
        <end position="754"/>
    </location>
</feature>
<dbReference type="Gene3D" id="1.10.8.1320">
    <property type="match status" value="1"/>
</dbReference>
<reference evidence="4" key="1">
    <citation type="journal article" date="2024" name="Microb. Genom.">
        <title>The hidden RNA viruses in Blattodea (cockroach and termite).</title>
        <authorList>
            <person name="Fan J."/>
            <person name="Jiang S."/>
            <person name="Li W."/>
            <person name="Li J."/>
            <person name="Pang R."/>
            <person name="Wu H."/>
        </authorList>
    </citation>
    <scope>NUCLEOTIDE SEQUENCE</scope>
    <source>
        <strain evidence="4">DE2017</strain>
    </source>
</reference>
<sequence>MVLCLIVKIVWLFLITKSEGFENSHISHTHSLPLDIFNTCNKIVLVSPFEEDTCCGTVIKFKSKLGILDLAKCSKYVTCKGSPDFRKEIIQTTCKKGMQMSGGCLYSNPNSTGSGSRFTTTCFCTSLGLMCPDQLHPVTCDNLQNYIIGHDDEYYVVEGASNTSMTVLMEPKLVPIHSVGEEKKPVEFDSASVSNNKVEIKLKNALNQECQIFIDKEPCKFLCKTDDCSHSCNIPEKDKTINQIKLKVMCGSLMKTMWLFRSEKDNLSIITGHGSWRSHSKTIGILLLLDIAFGYVFFRLLVGLSYYCYNLVCIVLSAFNNSIHKYVLGSTIGGYGRCKICSTHFQNVYDAYLHDIYCIQGLCPYCKETNEVDMWHINSCEHKGRAISYMKNEKKQEIEEKVKQATKDLKMEVWRNKLTMNRIPTKIWCVSLVGLIILLIISPSSALMNKPCTRLVGRTAKCSSRSDSESLGNDVDEHNYWSQVELGMLDKLEEKHVKDEFVSNAIHRMKTNFIHLSGNSAQSVNLQGMKCKSNGLCRAITEIKWVSDAFKGNIQMFETKEKNYHKSTLNIFLADLEVVFPLFKEYSTSDWKVEVNSKFSCVNPDCSNLCNTNFEKNKCLVKKETRSKDTSWAHNPVWCWSINSGCTCMEAFIKQKPDGNVYDVFKTGDGVMKGLLCIEHNSAFINCIVIDRTGTYELGKNRLQVNKWSTNEKAPKKIIVEMNMGSNTSKTQAKTGPSCERENCNAGDAGDWQFDTISKDCSSQMYFNPNGLSSSLLYEFAHSPEWEMSYPKYGSARYSKYNWVGGEGTDHHVDLEKNSLVYTEGNFGSFSMDLTVTDMEIFEVIDNSEITEFKVKRCVGEYMSRKGSICTFLATLQGAEKTNVRIVPNDDSLFIQNDMQMLTSGQNGFRKFMYVRNKQNSYSFCLEHKGKTYCDSIKYNLTEPKHTWSVSPSSSSYGKNSEKIEPCDLWFGLGCMFNRIIDFFKTMWSAVWVVVIGLIVYLLANFLSKLVRKKYQDSEENLQEVTTMNNLNDSIKLLVRKRRQ</sequence>
<proteinExistence type="predicted"/>
<accession>A0AAT9JH08</accession>
<evidence type="ECO:0000259" key="2">
    <source>
        <dbReference type="Pfam" id="PF01561"/>
    </source>
</evidence>